<comment type="caution">
    <text evidence="3">The sequence shown here is derived from an EMBL/GenBank/DDBJ whole genome shotgun (WGS) entry which is preliminary data.</text>
</comment>
<proteinExistence type="inferred from homology"/>
<gene>
    <name evidence="3" type="ORF">O4G74_00165</name>
</gene>
<evidence type="ECO:0000313" key="4">
    <source>
        <dbReference type="Proteomes" id="UP001083770"/>
    </source>
</evidence>
<evidence type="ECO:0000313" key="3">
    <source>
        <dbReference type="EMBL" id="MCZ4296459.1"/>
    </source>
</evidence>
<accession>A0ABT4LTH0</accession>
<dbReference type="InterPro" id="IPR032466">
    <property type="entry name" value="Metal_Hydrolase"/>
</dbReference>
<sequence>MIAKLDAHLHVWTLARGDYTWLTPDLSEIYKDFSINDAWPEAEQAGVQRFILVQAAASAAETDFLLSLAAADKRVAGVVGWVDFQSETAADEVRRGAAQEGLVGVRPMIADRPDPRWILQDDITPALKAMSESGLVFDGHARPDLISVMTTLAQRYPDLSIVVNHAGKPPIASGDLNDWRADIKALSTCPNVSTKLSGLPTEAGDRTDDVSIGSVVEHIADCFGHERVLWGSDWPVLTMAASYADWAAQSERLIKRHFAGHEASVWRTNAERIYLKNSGGQLGQA</sequence>
<comment type="similarity">
    <text evidence="1">Belongs to the metallo-dependent hydrolases superfamily.</text>
</comment>
<dbReference type="Pfam" id="PF04909">
    <property type="entry name" value="Amidohydro_2"/>
    <property type="match status" value="1"/>
</dbReference>
<protein>
    <submittedName>
        <fullName evidence="3">Amidohydrolase family protein</fullName>
    </submittedName>
</protein>
<dbReference type="PANTHER" id="PTHR43569:SF2">
    <property type="entry name" value="AMIDOHYDROLASE-RELATED DOMAIN-CONTAINING PROTEIN"/>
    <property type="match status" value="1"/>
</dbReference>
<dbReference type="RefSeq" id="WP_269400654.1">
    <property type="nucleotide sequence ID" value="NZ_JAPWGW010000001.1"/>
</dbReference>
<feature type="domain" description="Amidohydrolase-related" evidence="2">
    <location>
        <begin position="6"/>
        <end position="274"/>
    </location>
</feature>
<dbReference type="SUPFAM" id="SSF51556">
    <property type="entry name" value="Metallo-dependent hydrolases"/>
    <property type="match status" value="1"/>
</dbReference>
<dbReference type="Proteomes" id="UP001083770">
    <property type="component" value="Unassembled WGS sequence"/>
</dbReference>
<organism evidence="3 4">
    <name type="scientific">Henriciella marina</name>
    <dbReference type="NCBI Taxonomy" id="453851"/>
    <lineage>
        <taxon>Bacteria</taxon>
        <taxon>Pseudomonadati</taxon>
        <taxon>Pseudomonadota</taxon>
        <taxon>Alphaproteobacteria</taxon>
        <taxon>Hyphomonadales</taxon>
        <taxon>Hyphomonadaceae</taxon>
        <taxon>Henriciella</taxon>
    </lineage>
</organism>
<dbReference type="PANTHER" id="PTHR43569">
    <property type="entry name" value="AMIDOHYDROLASE"/>
    <property type="match status" value="1"/>
</dbReference>
<reference evidence="3" key="1">
    <citation type="submission" date="2022-12" db="EMBL/GenBank/DDBJ databases">
        <title>Bacterial isolates from different developmental stages of Nematostella vectensis.</title>
        <authorList>
            <person name="Fraune S."/>
        </authorList>
    </citation>
    <scope>NUCLEOTIDE SEQUENCE</scope>
    <source>
        <strain evidence="3">G21632-S1</strain>
    </source>
</reference>
<keyword evidence="4" id="KW-1185">Reference proteome</keyword>
<dbReference type="InterPro" id="IPR052350">
    <property type="entry name" value="Metallo-dep_Lactonases"/>
</dbReference>
<dbReference type="Gene3D" id="3.20.20.140">
    <property type="entry name" value="Metal-dependent hydrolases"/>
    <property type="match status" value="1"/>
</dbReference>
<dbReference type="InterPro" id="IPR006680">
    <property type="entry name" value="Amidohydro-rel"/>
</dbReference>
<evidence type="ECO:0000256" key="1">
    <source>
        <dbReference type="ARBA" id="ARBA00038310"/>
    </source>
</evidence>
<name>A0ABT4LTH0_9PROT</name>
<evidence type="ECO:0000259" key="2">
    <source>
        <dbReference type="Pfam" id="PF04909"/>
    </source>
</evidence>
<dbReference type="EMBL" id="JAPWGW010000001">
    <property type="protein sequence ID" value="MCZ4296459.1"/>
    <property type="molecule type" value="Genomic_DNA"/>
</dbReference>